<organism evidence="5">
    <name type="scientific">Nippostrongylus brasiliensis</name>
    <name type="common">Rat hookworm</name>
    <dbReference type="NCBI Taxonomy" id="27835"/>
    <lineage>
        <taxon>Eukaryota</taxon>
        <taxon>Metazoa</taxon>
        <taxon>Ecdysozoa</taxon>
        <taxon>Nematoda</taxon>
        <taxon>Chromadorea</taxon>
        <taxon>Rhabditida</taxon>
        <taxon>Rhabditina</taxon>
        <taxon>Rhabditomorpha</taxon>
        <taxon>Strongyloidea</taxon>
        <taxon>Heligmosomidae</taxon>
        <taxon>Nippostrongylus</taxon>
    </lineage>
</organism>
<proteinExistence type="predicted"/>
<sequence length="69" mass="7324">MISASDSDESVDDSLDTVGLLNGSGPDGDPDESGQRGISDHDLRFWRFVCAKCCCQAAFALVSAVLLCR</sequence>
<keyword evidence="2" id="KW-0472">Membrane</keyword>
<evidence type="ECO:0000256" key="2">
    <source>
        <dbReference type="SAM" id="Phobius"/>
    </source>
</evidence>
<protein>
    <submittedName>
        <fullName evidence="5">Transmembrane protein</fullName>
    </submittedName>
</protein>
<keyword evidence="4" id="KW-1185">Reference proteome</keyword>
<dbReference type="AlphaFoldDB" id="A0A0N4XIA9"/>
<evidence type="ECO:0000313" key="5">
    <source>
        <dbReference type="WBParaSite" id="NBR_0000226101-mRNA-1"/>
    </source>
</evidence>
<keyword evidence="2" id="KW-1133">Transmembrane helix</keyword>
<dbReference type="Proteomes" id="UP000271162">
    <property type="component" value="Unassembled WGS sequence"/>
</dbReference>
<keyword evidence="2" id="KW-0812">Transmembrane</keyword>
<gene>
    <name evidence="3" type="ORF">NBR_LOCUS2262</name>
</gene>
<reference evidence="5" key="1">
    <citation type="submission" date="2017-02" db="UniProtKB">
        <authorList>
            <consortium name="WormBaseParasite"/>
        </authorList>
    </citation>
    <scope>IDENTIFICATION</scope>
</reference>
<evidence type="ECO:0000313" key="4">
    <source>
        <dbReference type="Proteomes" id="UP000271162"/>
    </source>
</evidence>
<reference evidence="3 4" key="2">
    <citation type="submission" date="2018-11" db="EMBL/GenBank/DDBJ databases">
        <authorList>
            <consortium name="Pathogen Informatics"/>
        </authorList>
    </citation>
    <scope>NUCLEOTIDE SEQUENCE [LARGE SCALE GENOMIC DNA]</scope>
</reference>
<evidence type="ECO:0000313" key="3">
    <source>
        <dbReference type="EMBL" id="VDL65851.1"/>
    </source>
</evidence>
<feature type="transmembrane region" description="Helical" evidence="2">
    <location>
        <begin position="45"/>
        <end position="68"/>
    </location>
</feature>
<feature type="compositionally biased region" description="Acidic residues" evidence="1">
    <location>
        <begin position="1"/>
        <end position="15"/>
    </location>
</feature>
<dbReference type="EMBL" id="UYSL01002445">
    <property type="protein sequence ID" value="VDL65851.1"/>
    <property type="molecule type" value="Genomic_DNA"/>
</dbReference>
<name>A0A0N4XIA9_NIPBR</name>
<evidence type="ECO:0000256" key="1">
    <source>
        <dbReference type="SAM" id="MobiDB-lite"/>
    </source>
</evidence>
<dbReference type="WBParaSite" id="NBR_0000226101-mRNA-1">
    <property type="protein sequence ID" value="NBR_0000226101-mRNA-1"/>
    <property type="gene ID" value="NBR_0000226101"/>
</dbReference>
<feature type="region of interest" description="Disordered" evidence="1">
    <location>
        <begin position="1"/>
        <end position="37"/>
    </location>
</feature>
<accession>A0A0N4XIA9</accession>